<evidence type="ECO:0000313" key="1">
    <source>
        <dbReference type="EMBL" id="MDO5976605.1"/>
    </source>
</evidence>
<dbReference type="Proteomes" id="UP001176806">
    <property type="component" value="Unassembled WGS sequence"/>
</dbReference>
<reference evidence="1" key="1">
    <citation type="submission" date="2023-07" db="EMBL/GenBank/DDBJ databases">
        <title>Two novel species in the genus Flavivirga.</title>
        <authorList>
            <person name="Kwon K."/>
        </authorList>
    </citation>
    <scope>NUCLEOTIDE SEQUENCE</scope>
    <source>
        <strain evidence="1">KACC 14158</strain>
    </source>
</reference>
<proteinExistence type="predicted"/>
<sequence>MSKLVYFIILLCFNVYHSYGQIAIGTKNPDISSLLEINSTTLGFLPPRMTQAQRDAIAFPTEGLFIYNTDSKCFQYYISASWSACLKEIQKNELDCNSVNVNGTYTVSSPLNNTNTITIDVLVGFYDTYNITTNTVNGYSFSASGAFPSLGVNTITLTASGTPLIAQTDTFTIDLTGTGFTCHVNITSVN</sequence>
<dbReference type="EMBL" id="JAUOEL010000008">
    <property type="protein sequence ID" value="MDO5976605.1"/>
    <property type="molecule type" value="Genomic_DNA"/>
</dbReference>
<dbReference type="RefSeq" id="WP_303303910.1">
    <property type="nucleotide sequence ID" value="NZ_BAABDA010000007.1"/>
</dbReference>
<organism evidence="1 2">
    <name type="scientific">Flavivirga jejuensis</name>
    <dbReference type="NCBI Taxonomy" id="870487"/>
    <lineage>
        <taxon>Bacteria</taxon>
        <taxon>Pseudomonadati</taxon>
        <taxon>Bacteroidota</taxon>
        <taxon>Flavobacteriia</taxon>
        <taxon>Flavobacteriales</taxon>
        <taxon>Flavobacteriaceae</taxon>
        <taxon>Flavivirga</taxon>
    </lineage>
</organism>
<comment type="caution">
    <text evidence="1">The sequence shown here is derived from an EMBL/GenBank/DDBJ whole genome shotgun (WGS) entry which is preliminary data.</text>
</comment>
<evidence type="ECO:0000313" key="2">
    <source>
        <dbReference type="Proteomes" id="UP001176806"/>
    </source>
</evidence>
<protein>
    <submittedName>
        <fullName evidence="1">Uncharacterized protein</fullName>
    </submittedName>
</protein>
<gene>
    <name evidence="1" type="ORF">Q4Q40_20580</name>
</gene>
<keyword evidence="2" id="KW-1185">Reference proteome</keyword>
<name>A0ABT8WTY2_9FLAO</name>
<accession>A0ABT8WTY2</accession>